<evidence type="ECO:0000313" key="2">
    <source>
        <dbReference type="Proteomes" id="UP000032611"/>
    </source>
</evidence>
<dbReference type="OrthoDB" id="7630456at2"/>
<organism evidence="1 2">
    <name type="scientific">Martelella endophytica</name>
    <dbReference type="NCBI Taxonomy" id="1486262"/>
    <lineage>
        <taxon>Bacteria</taxon>
        <taxon>Pseudomonadati</taxon>
        <taxon>Pseudomonadota</taxon>
        <taxon>Alphaproteobacteria</taxon>
        <taxon>Hyphomicrobiales</taxon>
        <taxon>Aurantimonadaceae</taxon>
        <taxon>Martelella</taxon>
    </lineage>
</organism>
<dbReference type="KEGG" id="mey:TM49_01570"/>
<dbReference type="Proteomes" id="UP000032611">
    <property type="component" value="Chromosome"/>
</dbReference>
<gene>
    <name evidence="1" type="ORF">TM49_01570</name>
</gene>
<evidence type="ECO:0008006" key="3">
    <source>
        <dbReference type="Google" id="ProtNLM"/>
    </source>
</evidence>
<dbReference type="InterPro" id="IPR053745">
    <property type="entry name" value="Viral_Tail_Comp_sf"/>
</dbReference>
<keyword evidence="2" id="KW-1185">Reference proteome</keyword>
<evidence type="ECO:0000313" key="1">
    <source>
        <dbReference type="EMBL" id="AJY44665.1"/>
    </source>
</evidence>
<dbReference type="STRING" id="1486262.TM49_01570"/>
<dbReference type="PATRIC" id="fig|1486262.3.peg.323"/>
<dbReference type="AlphaFoldDB" id="A0A0D5LL21"/>
<dbReference type="Gene3D" id="3.30.2000.30">
    <property type="match status" value="1"/>
</dbReference>
<dbReference type="InterPro" id="IPR021508">
    <property type="entry name" value="Gp17-like"/>
</dbReference>
<dbReference type="EMBL" id="CP010803">
    <property type="protein sequence ID" value="AJY44665.1"/>
    <property type="molecule type" value="Genomic_DNA"/>
</dbReference>
<reference evidence="1 2" key="1">
    <citation type="journal article" date="2015" name="Genome Announc.">
        <title>Complete genome sequence of Martelella endophytica YC6887, which has antifungal activity associated with a halophyte.</title>
        <authorList>
            <person name="Khan A."/>
            <person name="Khan H."/>
            <person name="Chung E.J."/>
            <person name="Hossain M.T."/>
            <person name="Chung Y.R."/>
        </authorList>
    </citation>
    <scope>NUCLEOTIDE SEQUENCE [LARGE SCALE GENOMIC DNA]</scope>
    <source>
        <strain evidence="1">YC6887</strain>
    </source>
</reference>
<name>A0A0D5LL21_MAREN</name>
<dbReference type="Pfam" id="PF11367">
    <property type="entry name" value="Tail_completion_gp17"/>
    <property type="match status" value="1"/>
</dbReference>
<protein>
    <recommendedName>
        <fullName evidence="3">Gene transfer agent protein</fullName>
    </recommendedName>
</protein>
<accession>A0A0D5LL21</accession>
<dbReference type="RefSeq" id="WP_045679244.1">
    <property type="nucleotide sequence ID" value="NZ_CP010803.1"/>
</dbReference>
<proteinExistence type="predicted"/>
<dbReference type="HOGENOM" id="CLU_126531_2_0_5"/>
<sequence>MSADVALQDSIYSALIADAAVSALVGARVYDNPPAAPVYPYISFGPSQNLSEFLSCLDAEENYQQIDVWTKEGGSKRGNKVICGAVKKVLHLQELTLADPFALVMIRVDDVRIMDDPDEQIAHGVVTVAAFTEDHG</sequence>